<keyword evidence="4" id="KW-1185">Reference proteome</keyword>
<sequence>MGRAMSSIPLAAALSSKMMFLIASNSGLGALASAVNMSYDDSKLDTIEHKPLVGEECSFQAPSNTRRDSAADTGILGSCTDPNHICVEAKQSSMGGRCTIVNLQRELQTTCTMKCDGVDACGGGTDMNIIGDRSCCGYRACYGITGSHPTDTKERAQSLQEAALEKKASTEIKTKHDLCRWLLLTKALSYKACYKAKNVKIGSYSCTGDSIKGPDGEVGYSCHYLEGSVGEKSCYEYSACYSKGGSIFYVEDNSCRGQTSCSYAANAAGTYVIDSNSCSGFYACYKIFANVGQQSCNDKRACGFIEADIGKGSCNAYKACYQTYATIGDYQCNTQNECIYKTSPPSKAPSKKPTTSPSQVPVTAAPVTAAPANVPTTPAPSKSPRKNPTKAPVSAAPVTAAPANVPTTPAPSKNPTKVSCKSYKISIQKAISSPNQVSTDLGSIKESNKETNESTSYIFSIQKSNDETNERTSYPVSVEGMSNITNFNFCPSHS</sequence>
<evidence type="ECO:0000313" key="3">
    <source>
        <dbReference type="EMBL" id="KAL3804565.1"/>
    </source>
</evidence>
<feature type="region of interest" description="Disordered" evidence="1">
    <location>
        <begin position="343"/>
        <end position="418"/>
    </location>
</feature>
<proteinExistence type="predicted"/>
<name>A0ABD3QW59_9STRA</name>
<evidence type="ECO:0000259" key="2">
    <source>
        <dbReference type="Pfam" id="PF24646"/>
    </source>
</evidence>
<dbReference type="InterPro" id="IPR019524">
    <property type="entry name" value="B-solenoid_diatom-type"/>
</dbReference>
<reference evidence="3 4" key="1">
    <citation type="submission" date="2024-10" db="EMBL/GenBank/DDBJ databases">
        <title>Updated reference genomes for cyclostephanoid diatoms.</title>
        <authorList>
            <person name="Roberts W.R."/>
            <person name="Alverson A.J."/>
        </authorList>
    </citation>
    <scope>NUCLEOTIDE SEQUENCE [LARGE SCALE GENOMIC DNA]</scope>
    <source>
        <strain evidence="3 4">AJA010-31</strain>
    </source>
</reference>
<accession>A0ABD3QW59</accession>
<dbReference type="InterPro" id="IPR056057">
    <property type="entry name" value="DUF7640"/>
</dbReference>
<feature type="compositionally biased region" description="Low complexity" evidence="1">
    <location>
        <begin position="351"/>
        <end position="380"/>
    </location>
</feature>
<protein>
    <recommendedName>
        <fullName evidence="2">DUF7640 domain-containing protein</fullName>
    </recommendedName>
</protein>
<dbReference type="AlphaFoldDB" id="A0ABD3QW59"/>
<evidence type="ECO:0000256" key="1">
    <source>
        <dbReference type="SAM" id="MobiDB-lite"/>
    </source>
</evidence>
<feature type="compositionally biased region" description="Low complexity" evidence="1">
    <location>
        <begin position="389"/>
        <end position="411"/>
    </location>
</feature>
<dbReference type="PANTHER" id="PTHR22534">
    <property type="entry name" value="SRCR DOMAIN-CONTAINING PROTEIN"/>
    <property type="match status" value="1"/>
</dbReference>
<comment type="caution">
    <text evidence="3">The sequence shown here is derived from an EMBL/GenBank/DDBJ whole genome shotgun (WGS) entry which is preliminary data.</text>
</comment>
<organism evidence="3 4">
    <name type="scientific">Cyclotella atomus</name>
    <dbReference type="NCBI Taxonomy" id="382360"/>
    <lineage>
        <taxon>Eukaryota</taxon>
        <taxon>Sar</taxon>
        <taxon>Stramenopiles</taxon>
        <taxon>Ochrophyta</taxon>
        <taxon>Bacillariophyta</taxon>
        <taxon>Coscinodiscophyceae</taxon>
        <taxon>Thalassiosirophycidae</taxon>
        <taxon>Stephanodiscales</taxon>
        <taxon>Stephanodiscaceae</taxon>
        <taxon>Cyclotella</taxon>
    </lineage>
</organism>
<gene>
    <name evidence="3" type="ORF">ACHAWO_005460</name>
</gene>
<dbReference type="EMBL" id="JALLPJ020000038">
    <property type="protein sequence ID" value="KAL3804565.1"/>
    <property type="molecule type" value="Genomic_DNA"/>
</dbReference>
<dbReference type="PANTHER" id="PTHR22534:SF5">
    <property type="entry name" value="SRCR DOMAIN-CONTAINING PROTEIN"/>
    <property type="match status" value="1"/>
</dbReference>
<dbReference type="Proteomes" id="UP001530400">
    <property type="component" value="Unassembled WGS sequence"/>
</dbReference>
<dbReference type="Pfam" id="PF24646">
    <property type="entry name" value="DUF7640"/>
    <property type="match status" value="1"/>
</dbReference>
<evidence type="ECO:0000313" key="4">
    <source>
        <dbReference type="Proteomes" id="UP001530400"/>
    </source>
</evidence>
<feature type="domain" description="DUF7640" evidence="2">
    <location>
        <begin position="250"/>
        <end position="339"/>
    </location>
</feature>